<dbReference type="InterPro" id="IPR050090">
    <property type="entry name" value="Tyrosine_recombinase_XerCD"/>
</dbReference>
<accession>A0ABW2V6F3</accession>
<dbReference type="Gene3D" id="1.10.443.10">
    <property type="entry name" value="Intergrase catalytic core"/>
    <property type="match status" value="1"/>
</dbReference>
<feature type="domain" description="Tyr recombinase" evidence="6">
    <location>
        <begin position="198"/>
        <end position="408"/>
    </location>
</feature>
<dbReference type="Gene3D" id="1.10.150.130">
    <property type="match status" value="1"/>
</dbReference>
<gene>
    <name evidence="8" type="ORF">ACFQZP_00120</name>
</gene>
<keyword evidence="3" id="KW-0233">DNA recombination</keyword>
<evidence type="ECO:0000256" key="4">
    <source>
        <dbReference type="PROSITE-ProRule" id="PRU01248"/>
    </source>
</evidence>
<dbReference type="PANTHER" id="PTHR30349:SF64">
    <property type="entry name" value="PROPHAGE INTEGRASE INTD-RELATED"/>
    <property type="match status" value="1"/>
</dbReference>
<evidence type="ECO:0000259" key="7">
    <source>
        <dbReference type="PROSITE" id="PS51900"/>
    </source>
</evidence>
<evidence type="ECO:0000256" key="5">
    <source>
        <dbReference type="SAM" id="MobiDB-lite"/>
    </source>
</evidence>
<protein>
    <submittedName>
        <fullName evidence="8">Tyrosine-type recombinase/integrase</fullName>
    </submittedName>
</protein>
<proteinExistence type="inferred from homology"/>
<dbReference type="PANTHER" id="PTHR30349">
    <property type="entry name" value="PHAGE INTEGRASE-RELATED"/>
    <property type="match status" value="1"/>
</dbReference>
<evidence type="ECO:0000313" key="9">
    <source>
        <dbReference type="Proteomes" id="UP001596957"/>
    </source>
</evidence>
<dbReference type="InterPro" id="IPR010998">
    <property type="entry name" value="Integrase_recombinase_N"/>
</dbReference>
<evidence type="ECO:0000259" key="6">
    <source>
        <dbReference type="PROSITE" id="PS51898"/>
    </source>
</evidence>
<dbReference type="PROSITE" id="PS51900">
    <property type="entry name" value="CB"/>
    <property type="match status" value="1"/>
</dbReference>
<dbReference type="Proteomes" id="UP001596957">
    <property type="component" value="Unassembled WGS sequence"/>
</dbReference>
<feature type="compositionally biased region" description="Basic and acidic residues" evidence="5">
    <location>
        <begin position="1"/>
        <end position="23"/>
    </location>
</feature>
<comment type="caution">
    <text evidence="8">The sequence shown here is derived from an EMBL/GenBank/DDBJ whole genome shotgun (WGS) entry which is preliminary data.</text>
</comment>
<dbReference type="SUPFAM" id="SSF56349">
    <property type="entry name" value="DNA breaking-rejoining enzymes"/>
    <property type="match status" value="1"/>
</dbReference>
<dbReference type="RefSeq" id="WP_381261700.1">
    <property type="nucleotide sequence ID" value="NZ_JBHTBI010000054.1"/>
</dbReference>
<keyword evidence="9" id="KW-1185">Reference proteome</keyword>
<feature type="domain" description="Core-binding (CB)" evidence="7">
    <location>
        <begin position="91"/>
        <end position="176"/>
    </location>
</feature>
<evidence type="ECO:0000256" key="1">
    <source>
        <dbReference type="ARBA" id="ARBA00008857"/>
    </source>
</evidence>
<evidence type="ECO:0000313" key="8">
    <source>
        <dbReference type="EMBL" id="MFD0280093.1"/>
    </source>
</evidence>
<name>A0ABW2V6F3_9ACTN</name>
<reference evidence="9" key="1">
    <citation type="journal article" date="2019" name="Int. J. Syst. Evol. Microbiol.">
        <title>The Global Catalogue of Microorganisms (GCM) 10K type strain sequencing project: providing services to taxonomists for standard genome sequencing and annotation.</title>
        <authorList>
            <consortium name="The Broad Institute Genomics Platform"/>
            <consortium name="The Broad Institute Genome Sequencing Center for Infectious Disease"/>
            <person name="Wu L."/>
            <person name="Ma J."/>
        </authorList>
    </citation>
    <scope>NUCLEOTIDE SEQUENCE [LARGE SCALE GENOMIC DNA]</scope>
    <source>
        <strain evidence="9">CGMCC 4.7198</strain>
    </source>
</reference>
<dbReference type="InterPro" id="IPR011010">
    <property type="entry name" value="DNA_brk_join_enz"/>
</dbReference>
<feature type="region of interest" description="Disordered" evidence="5">
    <location>
        <begin position="1"/>
        <end position="43"/>
    </location>
</feature>
<organism evidence="8 9">
    <name type="scientific">Streptomyces lutosisoli</name>
    <dbReference type="NCBI Taxonomy" id="2665721"/>
    <lineage>
        <taxon>Bacteria</taxon>
        <taxon>Bacillati</taxon>
        <taxon>Actinomycetota</taxon>
        <taxon>Actinomycetes</taxon>
        <taxon>Kitasatosporales</taxon>
        <taxon>Streptomycetaceae</taxon>
        <taxon>Streptomyces</taxon>
    </lineage>
</organism>
<keyword evidence="2 4" id="KW-0238">DNA-binding</keyword>
<feature type="region of interest" description="Disordered" evidence="5">
    <location>
        <begin position="293"/>
        <end position="313"/>
    </location>
</feature>
<evidence type="ECO:0000256" key="2">
    <source>
        <dbReference type="ARBA" id="ARBA00023125"/>
    </source>
</evidence>
<dbReference type="InterPro" id="IPR013762">
    <property type="entry name" value="Integrase-like_cat_sf"/>
</dbReference>
<dbReference type="InterPro" id="IPR044068">
    <property type="entry name" value="CB"/>
</dbReference>
<dbReference type="Pfam" id="PF00589">
    <property type="entry name" value="Phage_integrase"/>
    <property type="match status" value="1"/>
</dbReference>
<dbReference type="InterPro" id="IPR002104">
    <property type="entry name" value="Integrase_catalytic"/>
</dbReference>
<evidence type="ECO:0000256" key="3">
    <source>
        <dbReference type="ARBA" id="ARBA00023172"/>
    </source>
</evidence>
<sequence>MSKPTEPFDRWHKRYPKPERGDVPCRCGTRKRPLYPSADHGRGRQWQARYTDINGKERRACLATWQEAREHLDRAFADLHREKSPNPADGLAVGHYAAQLIERRRRRQKNSNTTAAYEGHLRNHVLPFVGSRRASTLRRRDSMAFVDYLLDKPGINSPATVVQIFKTWRILLHYMADEDVSLPSNIVARIELPEVPPRVKVALSPAHVAAVAAAMRQVAPRYEVLVWLGACAGLRLGEALGMRRGLVVWEAGLLRIVEQRQRGKAVRLKTKASYATLPVDRFLIERLAQHTARHSEPEPALPHSGHTGQERGPVETVGEDLIVTNRSGRPVLPSDFRQKWRRAVSQAGLPERTRFHDLKHFYTTTLGGSGKHDPKTVQALSRHAEFSETWDTYAHPPLAVEAVTVTVFGTAFSATEDTDWAA</sequence>
<dbReference type="EMBL" id="JBHTEC010000001">
    <property type="protein sequence ID" value="MFD0280093.1"/>
    <property type="molecule type" value="Genomic_DNA"/>
</dbReference>
<dbReference type="PROSITE" id="PS51898">
    <property type="entry name" value="TYR_RECOMBINASE"/>
    <property type="match status" value="1"/>
</dbReference>
<comment type="similarity">
    <text evidence="1">Belongs to the 'phage' integrase family.</text>
</comment>